<dbReference type="GO" id="GO:0006355">
    <property type="term" value="P:regulation of DNA-templated transcription"/>
    <property type="evidence" value="ECO:0007669"/>
    <property type="project" value="InterPro"/>
</dbReference>
<dbReference type="InterPro" id="IPR043442">
    <property type="entry name" value="Perm1"/>
</dbReference>
<evidence type="ECO:0000256" key="1">
    <source>
        <dbReference type="SAM" id="MobiDB-lite"/>
    </source>
</evidence>
<protein>
    <recommendedName>
        <fullName evidence="4">PGC-1 and ERR-induced regulator in muscle protein 1</fullName>
    </recommendedName>
</protein>
<name>A0A553R362_9TELE</name>
<comment type="caution">
    <text evidence="2">The sequence shown here is derived from an EMBL/GenBank/DDBJ whole genome shotgun (WGS) entry which is preliminary data.</text>
</comment>
<sequence length="1153" mass="128418">MEDFDYSFHISDQDWDGFFQECKGCDLLAPVLASREDSGMSDFDEKNCGFIDKTPAIYIPSTKPDLDFQIDGPPDSEGSPVCNYLSRYGICSPEPVLSGSEEDLHLQTVNLFFEQLKSITEKDQPLQKSQAVNRGSEVKGHLEGLIDQQDNLPVNTGPSGQNNTRETAKQNVANTWGNVTFEKPVYEVQEDASKSDSELVIARRSWLSPLVPARMKQGQSRQLCDSCRHLEVKPDKFNRKVMHSNPTRSNFGYLDALSSSDSKDSTVKQIPLSPCNLKRRRRKKKRASAEHVECDTQLYIPPSESEDERYSQQEVMNNLPATIWTSDQVSHSRLEIPSIAQNPDSQLRSMLDQESSLDFNLSKSLPVSLDSDAAFSAQKLEEKQLCSNAFPRGTHELNIEQTAGLSLPKIKNTLQESGSSISQYVQFDPGAHIGQNGTSHDPFLAPTDVHSVRGGLKKSKLPLKDDFVTDSIEQAHCLGSFGLSEGLPSLTVQNDKAKSRDNTTEEISAMKESCLSCKNGEESMLDGSDSETLICSPGALQETLTYVDPKTVKKNRNVPLGKTDDIDQGKAEAHIQSGNSTFSLNALPITRRISDDDGNEIEDNDNEVAAKDGQLSCEPQSSAENDPKKSLLECPPDNPADSTFTEWKRGAKDQESVSPDASVLVSSPVFALSSFWNEMEKLTINDILRLRLTNNSQYTSILTQPEDSGIVDTTDAGDSGYFTQLDDSKPDRLSGDMSYISDLDEDLPQIQSLFDSKQEMDLCESPAVRWENDSELVGKAEELVHVITETTLPEKIYAPNAQQSLRKMCKNLSVPNLQALDAQPIRPVFRNSSKHAIGSELEDDFTDPFYHVNTTSRVFSDDEEEGDTSSITFSEIIQFFFGGDEPERSRGDTMGDSHLEGACTSLPETYDHFFSEFDDGGFVCPIVEDSACDKMVPIFSCSRSASRNLQYPEAYDYFFPDSPGHSDDENDQVIKVVTRYDQKSPKYDPVDVYEHFLSEDESDFIWMNPLSFRRVRRTGFNLPENEACSTDFVPMKQSTKGILTPVSALCLDGSPFPDSVLLNLENHLVRQLNEHQKTCLEMQTVIPDPRLDAPFLPLKQADMCLVCIAFASWVLKSTALLANVSALSAIRYLRRHKKEEISGKTPLRQIEPA</sequence>
<reference evidence="2 3" key="1">
    <citation type="journal article" date="2019" name="Sci. Data">
        <title>Hybrid genome assembly and annotation of Danionella translucida.</title>
        <authorList>
            <person name="Kadobianskyi M."/>
            <person name="Schulze L."/>
            <person name="Schuelke M."/>
            <person name="Judkewitz B."/>
        </authorList>
    </citation>
    <scope>NUCLEOTIDE SEQUENCE [LARGE SCALE GENOMIC DNA]</scope>
    <source>
        <strain evidence="2 3">Bolton</strain>
    </source>
</reference>
<dbReference type="AlphaFoldDB" id="A0A553R362"/>
<evidence type="ECO:0000313" key="2">
    <source>
        <dbReference type="EMBL" id="TRY96607.1"/>
    </source>
</evidence>
<evidence type="ECO:0008006" key="4">
    <source>
        <dbReference type="Google" id="ProtNLM"/>
    </source>
</evidence>
<dbReference type="GO" id="GO:0005634">
    <property type="term" value="C:nucleus"/>
    <property type="evidence" value="ECO:0007669"/>
    <property type="project" value="TreeGrafter"/>
</dbReference>
<dbReference type="OrthoDB" id="8943218at2759"/>
<dbReference type="PANTHER" id="PTHR47282:SF1">
    <property type="entry name" value="PGC-1 AND ERR-INDUCED REGULATOR IN MUSCLE PROTEIN 1"/>
    <property type="match status" value="1"/>
</dbReference>
<dbReference type="PANTHER" id="PTHR47282">
    <property type="entry name" value="PGC-1 AND ERR-INDUCED REGULATOR IN MUSCLE PROTEIN 1"/>
    <property type="match status" value="1"/>
</dbReference>
<gene>
    <name evidence="2" type="ORF">DNTS_024240</name>
</gene>
<dbReference type="EMBL" id="SRMA01025274">
    <property type="protein sequence ID" value="TRY96607.1"/>
    <property type="molecule type" value="Genomic_DNA"/>
</dbReference>
<feature type="region of interest" description="Disordered" evidence="1">
    <location>
        <begin position="611"/>
        <end position="643"/>
    </location>
</feature>
<dbReference type="GO" id="GO:0005737">
    <property type="term" value="C:cytoplasm"/>
    <property type="evidence" value="ECO:0007669"/>
    <property type="project" value="TreeGrafter"/>
</dbReference>
<organism evidence="2 3">
    <name type="scientific">Danionella cerebrum</name>
    <dbReference type="NCBI Taxonomy" id="2873325"/>
    <lineage>
        <taxon>Eukaryota</taxon>
        <taxon>Metazoa</taxon>
        <taxon>Chordata</taxon>
        <taxon>Craniata</taxon>
        <taxon>Vertebrata</taxon>
        <taxon>Euteleostomi</taxon>
        <taxon>Actinopterygii</taxon>
        <taxon>Neopterygii</taxon>
        <taxon>Teleostei</taxon>
        <taxon>Ostariophysi</taxon>
        <taxon>Cypriniformes</taxon>
        <taxon>Danionidae</taxon>
        <taxon>Danioninae</taxon>
        <taxon>Danionella</taxon>
    </lineage>
</organism>
<accession>A0A553R362</accession>
<dbReference type="Proteomes" id="UP000316079">
    <property type="component" value="Unassembled WGS sequence"/>
</dbReference>
<evidence type="ECO:0000313" key="3">
    <source>
        <dbReference type="Proteomes" id="UP000316079"/>
    </source>
</evidence>
<proteinExistence type="predicted"/>
<dbReference type="GO" id="GO:0014850">
    <property type="term" value="P:response to muscle activity"/>
    <property type="evidence" value="ECO:0007669"/>
    <property type="project" value="TreeGrafter"/>
</dbReference>
<keyword evidence="3" id="KW-1185">Reference proteome</keyword>
<dbReference type="STRING" id="623744.A0A553R362"/>